<organism evidence="2 3">
    <name type="scientific">Glaciecola petra</name>
    <dbReference type="NCBI Taxonomy" id="3075602"/>
    <lineage>
        <taxon>Bacteria</taxon>
        <taxon>Pseudomonadati</taxon>
        <taxon>Pseudomonadota</taxon>
        <taxon>Gammaproteobacteria</taxon>
        <taxon>Alteromonadales</taxon>
        <taxon>Alteromonadaceae</taxon>
        <taxon>Glaciecola</taxon>
    </lineage>
</organism>
<dbReference type="Pfam" id="PF04314">
    <property type="entry name" value="PCuAC"/>
    <property type="match status" value="1"/>
</dbReference>
<dbReference type="EMBL" id="JAVRHX010000003">
    <property type="protein sequence ID" value="MDT0595383.1"/>
    <property type="molecule type" value="Genomic_DNA"/>
</dbReference>
<evidence type="ECO:0000256" key="1">
    <source>
        <dbReference type="SAM" id="SignalP"/>
    </source>
</evidence>
<protein>
    <submittedName>
        <fullName evidence="2">Copper chaperone PCu(A)C</fullName>
    </submittedName>
</protein>
<dbReference type="InterPro" id="IPR036182">
    <property type="entry name" value="PCuAC_sf"/>
</dbReference>
<dbReference type="PANTHER" id="PTHR36302">
    <property type="entry name" value="BLR7088 PROTEIN"/>
    <property type="match status" value="1"/>
</dbReference>
<proteinExistence type="predicted"/>
<evidence type="ECO:0000313" key="2">
    <source>
        <dbReference type="EMBL" id="MDT0595383.1"/>
    </source>
</evidence>
<dbReference type="Proteomes" id="UP001253545">
    <property type="component" value="Unassembled WGS sequence"/>
</dbReference>
<name>A0ABU2ZRX1_9ALTE</name>
<dbReference type="SUPFAM" id="SSF110087">
    <property type="entry name" value="DR1885-like metal-binding protein"/>
    <property type="match status" value="1"/>
</dbReference>
<dbReference type="PANTHER" id="PTHR36302:SF1">
    <property type="entry name" value="COPPER CHAPERONE PCU(A)C"/>
    <property type="match status" value="1"/>
</dbReference>
<dbReference type="Gene3D" id="2.60.40.1890">
    <property type="entry name" value="PCu(A)C copper chaperone"/>
    <property type="match status" value="1"/>
</dbReference>
<dbReference type="InterPro" id="IPR058248">
    <property type="entry name" value="Lxx211020-like"/>
</dbReference>
<feature type="signal peptide" evidence="1">
    <location>
        <begin position="1"/>
        <end position="18"/>
    </location>
</feature>
<reference evidence="2 3" key="1">
    <citation type="submission" date="2023-09" db="EMBL/GenBank/DDBJ databases">
        <authorList>
            <person name="Rey-Velasco X."/>
        </authorList>
    </citation>
    <scope>NUCLEOTIDE SEQUENCE [LARGE SCALE GENOMIC DNA]</scope>
    <source>
        <strain evidence="2 3">P117</strain>
    </source>
</reference>
<accession>A0ABU2ZRX1</accession>
<gene>
    <name evidence="2" type="ORF">RM552_11045</name>
</gene>
<sequence>MKTILVFFMSFLVCSTFAAEHHASKMADQVKIDNAWARATFALAKSGAAYMTINNISAKELRLVSVSVSESVANDAQLHHTIMKDDVMSMQELDDGVVVDASSGVEFLPGGKHIMLLGLTGPLLAGESLVLTFTFEDESILNHTFAIKDATNAPKSMSH</sequence>
<keyword evidence="3" id="KW-1185">Reference proteome</keyword>
<keyword evidence="1" id="KW-0732">Signal</keyword>
<dbReference type="RefSeq" id="WP_311368900.1">
    <property type="nucleotide sequence ID" value="NZ_JAVRHX010000003.1"/>
</dbReference>
<feature type="chain" id="PRO_5045410793" evidence="1">
    <location>
        <begin position="19"/>
        <end position="159"/>
    </location>
</feature>
<comment type="caution">
    <text evidence="2">The sequence shown here is derived from an EMBL/GenBank/DDBJ whole genome shotgun (WGS) entry which is preliminary data.</text>
</comment>
<evidence type="ECO:0000313" key="3">
    <source>
        <dbReference type="Proteomes" id="UP001253545"/>
    </source>
</evidence>
<dbReference type="InterPro" id="IPR007410">
    <property type="entry name" value="LpqE-like"/>
</dbReference>